<keyword evidence="6" id="KW-1185">Reference proteome</keyword>
<organism evidence="5 6">
    <name type="scientific">Tothia fuscella</name>
    <dbReference type="NCBI Taxonomy" id="1048955"/>
    <lineage>
        <taxon>Eukaryota</taxon>
        <taxon>Fungi</taxon>
        <taxon>Dikarya</taxon>
        <taxon>Ascomycota</taxon>
        <taxon>Pezizomycotina</taxon>
        <taxon>Dothideomycetes</taxon>
        <taxon>Pleosporomycetidae</taxon>
        <taxon>Venturiales</taxon>
        <taxon>Cylindrosympodiaceae</taxon>
        <taxon>Tothia</taxon>
    </lineage>
</organism>
<dbReference type="Pfam" id="PF01156">
    <property type="entry name" value="IU_nuc_hydro"/>
    <property type="match status" value="1"/>
</dbReference>
<comment type="similarity">
    <text evidence="1">Belongs to the IUNH family.</text>
</comment>
<keyword evidence="2" id="KW-0378">Hydrolase</keyword>
<name>A0A9P4NIZ2_9PEZI</name>
<evidence type="ECO:0000256" key="2">
    <source>
        <dbReference type="ARBA" id="ARBA00022801"/>
    </source>
</evidence>
<protein>
    <submittedName>
        <fullName evidence="5">DNA glycosylase</fullName>
    </submittedName>
</protein>
<gene>
    <name evidence="5" type="ORF">EJ08DRAFT_672673</name>
</gene>
<reference evidence="5" key="1">
    <citation type="journal article" date="2020" name="Stud. Mycol.">
        <title>101 Dothideomycetes genomes: a test case for predicting lifestyles and emergence of pathogens.</title>
        <authorList>
            <person name="Haridas S."/>
            <person name="Albert R."/>
            <person name="Binder M."/>
            <person name="Bloem J."/>
            <person name="Labutti K."/>
            <person name="Salamov A."/>
            <person name="Andreopoulos B."/>
            <person name="Baker S."/>
            <person name="Barry K."/>
            <person name="Bills G."/>
            <person name="Bluhm B."/>
            <person name="Cannon C."/>
            <person name="Castanera R."/>
            <person name="Culley D."/>
            <person name="Daum C."/>
            <person name="Ezra D."/>
            <person name="Gonzalez J."/>
            <person name="Henrissat B."/>
            <person name="Kuo A."/>
            <person name="Liang C."/>
            <person name="Lipzen A."/>
            <person name="Lutzoni F."/>
            <person name="Magnuson J."/>
            <person name="Mondo S."/>
            <person name="Nolan M."/>
            <person name="Ohm R."/>
            <person name="Pangilinan J."/>
            <person name="Park H.-J."/>
            <person name="Ramirez L."/>
            <person name="Alfaro M."/>
            <person name="Sun H."/>
            <person name="Tritt A."/>
            <person name="Yoshinaga Y."/>
            <person name="Zwiers L.-H."/>
            <person name="Turgeon B."/>
            <person name="Goodwin S."/>
            <person name="Spatafora J."/>
            <person name="Crous P."/>
            <person name="Grigoriev I."/>
        </authorList>
    </citation>
    <scope>NUCLEOTIDE SEQUENCE</scope>
    <source>
        <strain evidence="5">CBS 130266</strain>
    </source>
</reference>
<dbReference type="GO" id="GO:0006152">
    <property type="term" value="P:purine nucleoside catabolic process"/>
    <property type="evidence" value="ECO:0007669"/>
    <property type="project" value="TreeGrafter"/>
</dbReference>
<comment type="caution">
    <text evidence="5">The sequence shown here is derived from an EMBL/GenBank/DDBJ whole genome shotgun (WGS) entry which is preliminary data.</text>
</comment>
<dbReference type="Proteomes" id="UP000800235">
    <property type="component" value="Unassembled WGS sequence"/>
</dbReference>
<evidence type="ECO:0000313" key="6">
    <source>
        <dbReference type="Proteomes" id="UP000800235"/>
    </source>
</evidence>
<dbReference type="AlphaFoldDB" id="A0A9P4NIZ2"/>
<dbReference type="OrthoDB" id="5783963at2759"/>
<dbReference type="GO" id="GO:0005829">
    <property type="term" value="C:cytosol"/>
    <property type="evidence" value="ECO:0007669"/>
    <property type="project" value="TreeGrafter"/>
</dbReference>
<dbReference type="GO" id="GO:0008477">
    <property type="term" value="F:purine nucleosidase activity"/>
    <property type="evidence" value="ECO:0007669"/>
    <property type="project" value="TreeGrafter"/>
</dbReference>
<dbReference type="InterPro" id="IPR001910">
    <property type="entry name" value="Inosine/uridine_hydrolase_dom"/>
</dbReference>
<dbReference type="InterPro" id="IPR036452">
    <property type="entry name" value="Ribo_hydro-like"/>
</dbReference>
<accession>A0A9P4NIZ2</accession>
<dbReference type="SUPFAM" id="SSF53590">
    <property type="entry name" value="Nucleoside hydrolase"/>
    <property type="match status" value="1"/>
</dbReference>
<dbReference type="EMBL" id="MU007086">
    <property type="protein sequence ID" value="KAF2422961.1"/>
    <property type="molecule type" value="Genomic_DNA"/>
</dbReference>
<evidence type="ECO:0000313" key="5">
    <source>
        <dbReference type="EMBL" id="KAF2422961.1"/>
    </source>
</evidence>
<proteinExistence type="inferred from homology"/>
<evidence type="ECO:0000256" key="3">
    <source>
        <dbReference type="ARBA" id="ARBA00023295"/>
    </source>
</evidence>
<dbReference type="Gene3D" id="3.90.245.10">
    <property type="entry name" value="Ribonucleoside hydrolase-like"/>
    <property type="match status" value="1"/>
</dbReference>
<dbReference type="PANTHER" id="PTHR12304">
    <property type="entry name" value="INOSINE-URIDINE PREFERRING NUCLEOSIDE HYDROLASE"/>
    <property type="match status" value="1"/>
</dbReference>
<evidence type="ECO:0000259" key="4">
    <source>
        <dbReference type="Pfam" id="PF01156"/>
    </source>
</evidence>
<dbReference type="PANTHER" id="PTHR12304:SF56">
    <property type="entry name" value="HYDROLASE, PUTATIVE (AFU_ORTHOLOGUE AFUA_1G11790)-RELATED"/>
    <property type="match status" value="1"/>
</dbReference>
<evidence type="ECO:0000256" key="1">
    <source>
        <dbReference type="ARBA" id="ARBA00009176"/>
    </source>
</evidence>
<dbReference type="InterPro" id="IPR023186">
    <property type="entry name" value="IUNH"/>
</dbReference>
<feature type="domain" description="Inosine/uridine-preferring nucleoside hydrolase" evidence="4">
    <location>
        <begin position="6"/>
        <end position="414"/>
    </location>
</feature>
<sequence>MAPRRIIIDTDPVRFDDILAILLAFSAPSEKLQVLLISVTYGNTDLPNCLRNVLLLFHHVQNEIAWRERAGWSLGFETLRNSKPVVALGPEQPLAENVLMADFLQRRDDLDESDLSQSLLTPAETWQEILKVAEQSSTPEQVEIAKELKNAASLFTQSQTPAHLEILKFLRDNEPNSITIVAIGPMTNLALAAAEDPETFLKVKEIVVMGGNIGQHDEPSFQSPFHSVQIPNIQEPPFRLIQQPPGHLRDMLNIRNQTAPVADFNTFADPVAAARVYALTSPKPHTTMPSTLPLPLHQARGVSALPLLSPYPDNLPKRLNVTLFTMDITGKHMLTRGDFEASLEPLLIAKSPLAEWVSAFMKASFDTIESQSPGAVKDAVEVQLHDLLTIWYCIDHDDTQCQISKGEDLRVETVGQRSWKRKDDCDDEGLAGANGNRINRCVGTPGQDMFGRLLCKQVFGS</sequence>
<keyword evidence="3" id="KW-0326">Glycosidase</keyword>